<name>A0A168QMY0_9CLOT</name>
<dbReference type="PANTHER" id="PTHR37299:SF1">
    <property type="entry name" value="STAGE 0 SPORULATION PROTEIN A HOMOLOG"/>
    <property type="match status" value="1"/>
</dbReference>
<comment type="function">
    <text evidence="2">May play the central regulatory role in sporulation. It may be an element of the effector pathway responsible for the activation of sporulation genes in response to nutritional stress. Spo0A may act in concert with spo0H (a sigma factor) to control the expression of some genes that are critical to the sporulation process.</text>
</comment>
<evidence type="ECO:0000313" key="8">
    <source>
        <dbReference type="Proteomes" id="UP000077384"/>
    </source>
</evidence>
<reference evidence="6 8" key="1">
    <citation type="journal article" date="2015" name="Biotechnol. Bioeng.">
        <title>Genome sequence and phenotypic characterization of Caulobacter segnis.</title>
        <authorList>
            <person name="Patel S."/>
            <person name="Fletcher B."/>
            <person name="Scott D.C."/>
            <person name="Ely B."/>
        </authorList>
    </citation>
    <scope>NUCLEOTIDE SEQUENCE [LARGE SCALE GENOMIC DNA]</scope>
    <source>
        <strain evidence="6 8">PS02</strain>
    </source>
</reference>
<dbReference type="InterPro" id="IPR007492">
    <property type="entry name" value="LytTR_DNA-bd_dom"/>
</dbReference>
<evidence type="ECO:0000259" key="4">
    <source>
        <dbReference type="PROSITE" id="PS50110"/>
    </source>
</evidence>
<dbReference type="SMART" id="SM00448">
    <property type="entry name" value="REC"/>
    <property type="match status" value="1"/>
</dbReference>
<dbReference type="EMBL" id="LROR01000058">
    <property type="protein sequence ID" value="OBR92368.1"/>
    <property type="molecule type" value="Genomic_DNA"/>
</dbReference>
<dbReference type="Pfam" id="PF00072">
    <property type="entry name" value="Response_reg"/>
    <property type="match status" value="1"/>
</dbReference>
<organism evidence="6 8">
    <name type="scientific">Clostridium coskatii</name>
    <dbReference type="NCBI Taxonomy" id="1705578"/>
    <lineage>
        <taxon>Bacteria</taxon>
        <taxon>Bacillati</taxon>
        <taxon>Bacillota</taxon>
        <taxon>Clostridia</taxon>
        <taxon>Eubacteriales</taxon>
        <taxon>Clostridiaceae</taxon>
        <taxon>Clostridium</taxon>
    </lineage>
</organism>
<evidence type="ECO:0000259" key="5">
    <source>
        <dbReference type="PROSITE" id="PS50930"/>
    </source>
</evidence>
<dbReference type="Gene3D" id="2.40.50.1020">
    <property type="entry name" value="LytTr DNA-binding domain"/>
    <property type="match status" value="1"/>
</dbReference>
<evidence type="ECO:0000256" key="3">
    <source>
        <dbReference type="PROSITE-ProRule" id="PRU00169"/>
    </source>
</evidence>
<keyword evidence="3" id="KW-0597">Phosphoprotein</keyword>
<dbReference type="InterPro" id="IPR011006">
    <property type="entry name" value="CheY-like_superfamily"/>
</dbReference>
<comment type="caution">
    <text evidence="6">The sequence shown here is derived from an EMBL/GenBank/DDBJ whole genome shotgun (WGS) entry which is preliminary data.</text>
</comment>
<evidence type="ECO:0000256" key="2">
    <source>
        <dbReference type="ARBA" id="ARBA00024867"/>
    </source>
</evidence>
<dbReference type="InterPro" id="IPR001789">
    <property type="entry name" value="Sig_transdc_resp-reg_receiver"/>
</dbReference>
<proteinExistence type="predicted"/>
<evidence type="ECO:0000313" key="6">
    <source>
        <dbReference type="EMBL" id="OAA89367.1"/>
    </source>
</evidence>
<feature type="modified residue" description="4-aspartylphosphate" evidence="3">
    <location>
        <position position="58"/>
    </location>
</feature>
<dbReference type="Proteomes" id="UP000093694">
    <property type="component" value="Unassembled WGS sequence"/>
</dbReference>
<dbReference type="SUPFAM" id="SSF52172">
    <property type="entry name" value="CheY-like"/>
    <property type="match status" value="1"/>
</dbReference>
<feature type="domain" description="HTH LytTR-type" evidence="5">
    <location>
        <begin position="135"/>
        <end position="234"/>
    </location>
</feature>
<dbReference type="GO" id="GO:0003677">
    <property type="term" value="F:DNA binding"/>
    <property type="evidence" value="ECO:0007669"/>
    <property type="project" value="InterPro"/>
</dbReference>
<dbReference type="PROSITE" id="PS50110">
    <property type="entry name" value="RESPONSE_REGULATORY"/>
    <property type="match status" value="1"/>
</dbReference>
<dbReference type="RefSeq" id="WP_063602169.1">
    <property type="nucleotide sequence ID" value="NZ_LITQ01000033.1"/>
</dbReference>
<evidence type="ECO:0000256" key="1">
    <source>
        <dbReference type="ARBA" id="ARBA00018672"/>
    </source>
</evidence>
<keyword evidence="9" id="KW-1185">Reference proteome</keyword>
<feature type="domain" description="Response regulatory" evidence="4">
    <location>
        <begin position="3"/>
        <end position="121"/>
    </location>
</feature>
<dbReference type="GO" id="GO:0000156">
    <property type="term" value="F:phosphorelay response regulator activity"/>
    <property type="evidence" value="ECO:0007669"/>
    <property type="project" value="InterPro"/>
</dbReference>
<reference evidence="7 9" key="2">
    <citation type="journal article" date="2016" name="Front. Microbiol.">
        <title>Industrial Acetogenic Biocatalysts: A Comparative Metabolic and Genomic Analysis.</title>
        <authorList>
            <person name="Bengelsdorf F."/>
            <person name="Poehlein A."/>
            <person name="Sonja S."/>
            <person name="Erz C."/>
            <person name="Hummel T."/>
            <person name="Hoffmeister S."/>
            <person name="Daniel R."/>
            <person name="Durre P."/>
        </authorList>
    </citation>
    <scope>NUCLEOTIDE SEQUENCE [LARGE SCALE GENOMIC DNA]</scope>
    <source>
        <strain evidence="7 9">PTA-10522</strain>
    </source>
</reference>
<protein>
    <recommendedName>
        <fullName evidence="1">Stage 0 sporulation protein A homolog</fullName>
    </recommendedName>
</protein>
<dbReference type="Pfam" id="PF04397">
    <property type="entry name" value="LytTR"/>
    <property type="match status" value="1"/>
</dbReference>
<evidence type="ECO:0000313" key="9">
    <source>
        <dbReference type="Proteomes" id="UP000093694"/>
    </source>
</evidence>
<evidence type="ECO:0000313" key="7">
    <source>
        <dbReference type="EMBL" id="OBR92368.1"/>
    </source>
</evidence>
<dbReference type="InterPro" id="IPR046947">
    <property type="entry name" value="LytR-like"/>
</dbReference>
<sequence>MIKIAVCDDEVFQRIDIVKKVRNVLENNYDNICYEIEEYSSGEKLISSGYYFDIVFLDIKMDNLSGIDIAKKIRKNNSTTKIIFITAFREYVFEAFDVCAFQYLIKPVDEKKILEVVDRILKMFDDEKNNEKCIIINKGKNTTIKVLLDDISFFEVQNRIISIHTEKQIIRYYDKIANVEKQVPKESFFRCHRSYIVNFKYVMKFNKTEIVLDNNTKIILAKGKYDKFSRAFLRYIKKGRV</sequence>
<accession>A0A168QMY0</accession>
<dbReference type="AlphaFoldDB" id="A0A168QMY0"/>
<dbReference type="Gene3D" id="3.40.50.2300">
    <property type="match status" value="1"/>
</dbReference>
<dbReference type="SMART" id="SM00850">
    <property type="entry name" value="LytTR"/>
    <property type="match status" value="1"/>
</dbReference>
<dbReference type="EMBL" id="LITQ01000033">
    <property type="protein sequence ID" value="OAA89367.1"/>
    <property type="molecule type" value="Genomic_DNA"/>
</dbReference>
<dbReference type="PATRIC" id="fig|1705578.3.peg.2487"/>
<dbReference type="PROSITE" id="PS50930">
    <property type="entry name" value="HTH_LYTTR"/>
    <property type="match status" value="1"/>
</dbReference>
<dbReference type="Proteomes" id="UP000077384">
    <property type="component" value="Unassembled WGS sequence"/>
</dbReference>
<gene>
    <name evidence="6" type="primary">lytR_1</name>
    <name evidence="7" type="synonym">lytR_2</name>
    <name evidence="7" type="ORF">CLCOS_30320</name>
    <name evidence="6" type="ORF">WX73_02226</name>
</gene>
<dbReference type="PANTHER" id="PTHR37299">
    <property type="entry name" value="TRANSCRIPTIONAL REGULATOR-RELATED"/>
    <property type="match status" value="1"/>
</dbReference>